<evidence type="ECO:0000256" key="3">
    <source>
        <dbReference type="SAM" id="SignalP"/>
    </source>
</evidence>
<organism evidence="5 6">
    <name type="scientific">Parvimonas micra</name>
    <dbReference type="NCBI Taxonomy" id="33033"/>
    <lineage>
        <taxon>Bacteria</taxon>
        <taxon>Bacillati</taxon>
        <taxon>Bacillota</taxon>
        <taxon>Tissierellia</taxon>
        <taxon>Tissierellales</taxon>
        <taxon>Peptoniphilaceae</taxon>
        <taxon>Parvimonas</taxon>
    </lineage>
</organism>
<dbReference type="Pfam" id="PF18655">
    <property type="entry name" value="SHIRT"/>
    <property type="match status" value="6"/>
</dbReference>
<evidence type="ECO:0000313" key="5">
    <source>
        <dbReference type="EMBL" id="WBB30844.1"/>
    </source>
</evidence>
<feature type="domain" description="SHIRT" evidence="4">
    <location>
        <begin position="229"/>
        <end position="318"/>
    </location>
</feature>
<feature type="chain" id="PRO_5043702085" evidence="3">
    <location>
        <begin position="25"/>
        <end position="748"/>
    </location>
</feature>
<feature type="domain" description="SHIRT" evidence="4">
    <location>
        <begin position="513"/>
        <end position="602"/>
    </location>
</feature>
<feature type="domain" description="SHIRT" evidence="4">
    <location>
        <begin position="325"/>
        <end position="414"/>
    </location>
</feature>
<keyword evidence="3" id="KW-0732">Signal</keyword>
<feature type="transmembrane region" description="Helical" evidence="2">
    <location>
        <begin position="725"/>
        <end position="742"/>
    </location>
</feature>
<accession>A0AAX3K6M6</accession>
<keyword evidence="2" id="KW-0812">Transmembrane</keyword>
<dbReference type="InterPro" id="IPR041030">
    <property type="entry name" value="SHIRT"/>
</dbReference>
<evidence type="ECO:0000256" key="2">
    <source>
        <dbReference type="SAM" id="Phobius"/>
    </source>
</evidence>
<feature type="signal peptide" evidence="3">
    <location>
        <begin position="1"/>
        <end position="24"/>
    </location>
</feature>
<reference evidence="5" key="1">
    <citation type="submission" date="2022-07" db="EMBL/GenBank/DDBJ databases">
        <title>Parvimonas micra travels from the subgingival sulcus of the human oral cavity to the colorectal adenocarcinoma.</title>
        <authorList>
            <person name="Conde-Perez K."/>
            <person name="Buetas E."/>
            <person name="Aja-Macaya P."/>
            <person name="Martin-De Arribas E."/>
            <person name="Iglesias-Corras I."/>
            <person name="Trigo-Tasende N."/>
            <person name="Nasser-Ali M."/>
            <person name="Estevez L.S."/>
            <person name="Rumbo-Feal S."/>
            <person name="Otero-Alen B."/>
            <person name="Noguera J.F."/>
            <person name="Concha A."/>
            <person name="Pardinas-Lopez S."/>
            <person name="Carda-Dieguez M."/>
            <person name="Gomez-Randulfe I."/>
            <person name="Martinez-Lago N."/>
            <person name="Ladra S."/>
            <person name="Aparicio L.A."/>
            <person name="Bou G."/>
            <person name="Mira A."/>
            <person name="Vallejo J.A."/>
            <person name="Poza M."/>
        </authorList>
    </citation>
    <scope>NUCLEOTIDE SEQUENCE</scope>
    <source>
        <strain evidence="5">PM102KC-G-1</strain>
    </source>
</reference>
<protein>
    <submittedName>
        <fullName evidence="5">SHIRT domain-containing protein</fullName>
    </submittedName>
</protein>
<keyword evidence="2" id="KW-1133">Transmembrane helix</keyword>
<feature type="compositionally biased region" description="Basic and acidic residues" evidence="1">
    <location>
        <begin position="36"/>
        <end position="111"/>
    </location>
</feature>
<proteinExistence type="predicted"/>
<gene>
    <name evidence="5" type="ORF">NM222_07810</name>
</gene>
<feature type="domain" description="SHIRT" evidence="4">
    <location>
        <begin position="608"/>
        <end position="697"/>
    </location>
</feature>
<evidence type="ECO:0000313" key="6">
    <source>
        <dbReference type="Proteomes" id="UP001210690"/>
    </source>
</evidence>
<dbReference type="RefSeq" id="WP_269755194.1">
    <property type="nucleotide sequence ID" value="NZ_CP101412.1"/>
</dbReference>
<keyword evidence="2" id="KW-0472">Membrane</keyword>
<evidence type="ECO:0000256" key="1">
    <source>
        <dbReference type="SAM" id="MobiDB-lite"/>
    </source>
</evidence>
<dbReference type="AlphaFoldDB" id="A0AAX3K6M6"/>
<dbReference type="Proteomes" id="UP001210690">
    <property type="component" value="Chromosome"/>
</dbReference>
<name>A0AAX3K6M6_9FIRM</name>
<dbReference type="EMBL" id="CP101412">
    <property type="protein sequence ID" value="WBB30844.1"/>
    <property type="molecule type" value="Genomic_DNA"/>
</dbReference>
<sequence>MKKFISKVLICAMLISVLPKTSFAHEEKINTTTVSEEQKAKTEKVEKKEEVKAEEKVEKKEEAKAEEKVEKKEEAKAEEKVEKKEKAKAEEKVEKKEETKAEEKSERKEEVKTETKLEQSVIASPIKARATEPRYSVEFHFDPIPDSKQLPQAIIDKLPEDKTNVEDGTVINLPSFADEVVEDKGGFWKFIGWEMFPVIRSTRNLIDGNTVTVNGSDLIIIGKWGFEASYFVEYAFKSITAGKELPEDVLVKLPEKQTGIPAETEITLPEMTDVKVEGGTWKFVRWSWGAYYRGTRDDGQDQSVFVDQDLLVTGEWEYVEDPEPEKYDVTFTFKSITPGKELADEVKAKTPANKLGVENGTVIFLEKYADVKVIDGTWKFVKWQLATGPAIVDVEDEVTVNEADLNLTGLWKFEPDPEKYNVTFHFVTLTLGKELPQEVLDKKPANQSDVPSGTVIPLPKYEDVKVEGGTWKFRYWYLSLGDHGHEVENEITVENADLFLIGGWEFEKDPEPKKYDVTFRFVSVTTGKDLPQAVLDKLPPNQIGIDNGTLITLPILEDVKVDGGTWKFVKWLVEKEDGMHVVQAGPMVQDEDLKLVGEWKFEEDPKPEKYNVEFQFYSVTKGKELPDKIKAKLPANKTDVLNGTEIPLPNYEDVKVKGGTWKFLGWYSIKGAEHNKVENKVVVDNDNLYLLGQWKFEADKKPQPKPQKPKVQKGRILPTTNVESAFTYVVLALAGIGGAYIAKKKDNE</sequence>
<evidence type="ECO:0000259" key="4">
    <source>
        <dbReference type="Pfam" id="PF18655"/>
    </source>
</evidence>
<feature type="domain" description="SHIRT" evidence="4">
    <location>
        <begin position="134"/>
        <end position="227"/>
    </location>
</feature>
<feature type="domain" description="SHIRT" evidence="4">
    <location>
        <begin position="418"/>
        <end position="507"/>
    </location>
</feature>
<feature type="region of interest" description="Disordered" evidence="1">
    <location>
        <begin position="29"/>
        <end position="111"/>
    </location>
</feature>